<sequence>MKESRLATAKTRSSNLRRRLWLLVLLFAALAAVWAAWGEGVRRNAAAATAYGAHVTCSCRYIEGRSLEDCAKDKLDGMEFVRFSEDPEAKSITAMVPFVASDTATWRDGYGCVLKEWES</sequence>
<organism evidence="1 2">
    <name type="scientific">Erythrobacter mangrovi</name>
    <dbReference type="NCBI Taxonomy" id="2739433"/>
    <lineage>
        <taxon>Bacteria</taxon>
        <taxon>Pseudomonadati</taxon>
        <taxon>Pseudomonadota</taxon>
        <taxon>Alphaproteobacteria</taxon>
        <taxon>Sphingomonadales</taxon>
        <taxon>Erythrobacteraceae</taxon>
        <taxon>Erythrobacter/Porphyrobacter group</taxon>
        <taxon>Erythrobacter</taxon>
    </lineage>
</organism>
<accession>A0A7D3XZF7</accession>
<protein>
    <submittedName>
        <fullName evidence="1">Uncharacterized protein</fullName>
    </submittedName>
</protein>
<dbReference type="EMBL" id="CP053921">
    <property type="protein sequence ID" value="QKG70952.1"/>
    <property type="molecule type" value="Genomic_DNA"/>
</dbReference>
<reference evidence="1 2" key="1">
    <citation type="submission" date="2020-05" db="EMBL/GenBank/DDBJ databases">
        <title>Erythrobacter mangrovi sp. nov., isolated from rhizosphere soil of mangrove plant (Kandelia candel).</title>
        <authorList>
            <person name="Ye Y.H."/>
        </authorList>
    </citation>
    <scope>NUCLEOTIDE SEQUENCE [LARGE SCALE GENOMIC DNA]</scope>
    <source>
        <strain evidence="1 2">EB310</strain>
    </source>
</reference>
<proteinExistence type="predicted"/>
<name>A0A7D3XZF7_9SPHN</name>
<dbReference type="AlphaFoldDB" id="A0A7D3XZF7"/>
<evidence type="ECO:0000313" key="2">
    <source>
        <dbReference type="Proteomes" id="UP000504693"/>
    </source>
</evidence>
<evidence type="ECO:0000313" key="1">
    <source>
        <dbReference type="EMBL" id="QKG70952.1"/>
    </source>
</evidence>
<dbReference type="Proteomes" id="UP000504693">
    <property type="component" value="Chromosome"/>
</dbReference>
<dbReference type="KEGG" id="emv:HQR01_05970"/>
<gene>
    <name evidence="1" type="ORF">HQR01_05970</name>
</gene>
<keyword evidence="2" id="KW-1185">Reference proteome</keyword>